<name>A0ABS5ACY7_9PSEU</name>
<protein>
    <recommendedName>
        <fullName evidence="3">Capsule polysaccharide biosynthesis protein</fullName>
    </recommendedName>
</protein>
<keyword evidence="2" id="KW-1185">Reference proteome</keyword>
<proteinExistence type="predicted"/>
<dbReference type="SUPFAM" id="SSF53756">
    <property type="entry name" value="UDP-Glycosyltransferase/glycogen phosphorylase"/>
    <property type="match status" value="1"/>
</dbReference>
<evidence type="ECO:0000313" key="2">
    <source>
        <dbReference type="Proteomes" id="UP001519363"/>
    </source>
</evidence>
<dbReference type="RefSeq" id="WP_086780294.1">
    <property type="nucleotide sequence ID" value="NZ_JAGIOO010000001.1"/>
</dbReference>
<comment type="caution">
    <text evidence="1">The sequence shown here is derived from an EMBL/GenBank/DDBJ whole genome shotgun (WGS) entry which is preliminary data.</text>
</comment>
<gene>
    <name evidence="1" type="ORF">JOF53_003325</name>
</gene>
<reference evidence="1 2" key="1">
    <citation type="submission" date="2021-03" db="EMBL/GenBank/DDBJ databases">
        <title>Sequencing the genomes of 1000 actinobacteria strains.</title>
        <authorList>
            <person name="Klenk H.-P."/>
        </authorList>
    </citation>
    <scope>NUCLEOTIDE SEQUENCE [LARGE SCALE GENOMIC DNA]</scope>
    <source>
        <strain evidence="1 2">DSM 44580</strain>
    </source>
</reference>
<evidence type="ECO:0008006" key="3">
    <source>
        <dbReference type="Google" id="ProtNLM"/>
    </source>
</evidence>
<accession>A0ABS5ACY7</accession>
<sequence length="532" mass="58791">MARTNTTVDRIRDVLPALANDHRLRLFAAVEPGSRRTHNLVEALRRLGFRVLSYRKAVREWFDLVLAAHCDAGLAAFRGPKVVLSHGAGYARILPERTGSDVEPVGLSRKELLAPHGQPIPHHLGLSHPEQGDRLAAACPEVVERSVLIGDPTFDALLHNEPMRDRFRQSLGVGDRKLLLFSTTWGEHGLDSLAPETVLRFLAQLPSDEWLCAMVLHHNTWHEHGELGVELRYLDALDAGLRLIPGHKGWRQALVASDLIVGDHGSPSCYAAALKIPFLRAAGSLAEVDPRSPNARLFEARLAVDPDGDLLAQVRAASEPETVFAAWQVSEDLVDNHGRSLLSLRELLYRVLRLAIPVSRLRQRPLPDPEPLPVKEVRAFRLATGLAAREGCDGDLLVRRFPAVVAPYRYLGRPDDSFLAISDEEVDLAFRHSAEVVVREQVLAHGAAVAWTGDWRQFPHAAVLAVAVPGGSVVRMRNGWLVATNGAPQLAAAAVYTWWRERRVEPGYRRLRVRQGAVRVELELTQLPGGPV</sequence>
<evidence type="ECO:0000313" key="1">
    <source>
        <dbReference type="EMBL" id="MBP2474453.1"/>
    </source>
</evidence>
<dbReference type="Proteomes" id="UP001519363">
    <property type="component" value="Unassembled WGS sequence"/>
</dbReference>
<organism evidence="1 2">
    <name type="scientific">Crossiella equi</name>
    <dbReference type="NCBI Taxonomy" id="130796"/>
    <lineage>
        <taxon>Bacteria</taxon>
        <taxon>Bacillati</taxon>
        <taxon>Actinomycetota</taxon>
        <taxon>Actinomycetes</taxon>
        <taxon>Pseudonocardiales</taxon>
        <taxon>Pseudonocardiaceae</taxon>
        <taxon>Crossiella</taxon>
    </lineage>
</organism>
<dbReference type="EMBL" id="JAGIOO010000001">
    <property type="protein sequence ID" value="MBP2474453.1"/>
    <property type="molecule type" value="Genomic_DNA"/>
</dbReference>